<accession>A0A1H0W9J7</accession>
<name>A0A1H0W9J7_9ACTN</name>
<reference evidence="3" key="1">
    <citation type="submission" date="2016-10" db="EMBL/GenBank/DDBJ databases">
        <authorList>
            <person name="Varghese N."/>
            <person name="Submissions S."/>
        </authorList>
    </citation>
    <scope>NUCLEOTIDE SEQUENCE [LARGE SCALE GENOMIC DNA]</scope>
    <source>
        <strain evidence="3">DSM 46732</strain>
    </source>
</reference>
<proteinExistence type="predicted"/>
<feature type="signal peptide" evidence="1">
    <location>
        <begin position="1"/>
        <end position="30"/>
    </location>
</feature>
<organism evidence="2 3">
    <name type="scientific">Actinopolyspora xinjiangensis</name>
    <dbReference type="NCBI Taxonomy" id="405564"/>
    <lineage>
        <taxon>Bacteria</taxon>
        <taxon>Bacillati</taxon>
        <taxon>Actinomycetota</taxon>
        <taxon>Actinomycetes</taxon>
        <taxon>Actinopolysporales</taxon>
        <taxon>Actinopolysporaceae</taxon>
        <taxon>Actinopolyspora</taxon>
    </lineage>
</organism>
<keyword evidence="3" id="KW-1185">Reference proteome</keyword>
<dbReference type="EMBL" id="FNJR01000011">
    <property type="protein sequence ID" value="SDP87404.1"/>
    <property type="molecule type" value="Genomic_DNA"/>
</dbReference>
<dbReference type="AlphaFoldDB" id="A0A1H0W9J7"/>
<sequence length="112" mass="11785">MQLIRTFSRIAAAVLLTLGATLGFAGVATATPEQPTDVYGCSENYITGSGGHKGVSITCVGDRGDSFRAVAVCKKLGGETYTHYGPWVFAYETSTVWCDLGARVSNAWAQSA</sequence>
<evidence type="ECO:0000313" key="2">
    <source>
        <dbReference type="EMBL" id="SDP87404.1"/>
    </source>
</evidence>
<dbReference type="RefSeq" id="WP_092603475.1">
    <property type="nucleotide sequence ID" value="NZ_FNJR01000011.1"/>
</dbReference>
<dbReference type="OrthoDB" id="4321530at2"/>
<feature type="chain" id="PRO_5011524191" description="Secreted protein" evidence="1">
    <location>
        <begin position="31"/>
        <end position="112"/>
    </location>
</feature>
<evidence type="ECO:0000256" key="1">
    <source>
        <dbReference type="SAM" id="SignalP"/>
    </source>
</evidence>
<dbReference type="Proteomes" id="UP000199497">
    <property type="component" value="Unassembled WGS sequence"/>
</dbReference>
<gene>
    <name evidence="2" type="ORF">SAMN04487905_11199</name>
</gene>
<protein>
    <recommendedName>
        <fullName evidence="4">Secreted protein</fullName>
    </recommendedName>
</protein>
<evidence type="ECO:0008006" key="4">
    <source>
        <dbReference type="Google" id="ProtNLM"/>
    </source>
</evidence>
<keyword evidence="1" id="KW-0732">Signal</keyword>
<evidence type="ECO:0000313" key="3">
    <source>
        <dbReference type="Proteomes" id="UP000199497"/>
    </source>
</evidence>